<proteinExistence type="predicted"/>
<dbReference type="OrthoDB" id="5410873at2759"/>
<accession>A0A9P6E962</accession>
<comment type="caution">
    <text evidence="1">The sequence shown here is derived from an EMBL/GenBank/DDBJ whole genome shotgun (WGS) entry which is preliminary data.</text>
</comment>
<gene>
    <name evidence="1" type="ORF">CPB83DRAFT_909739</name>
</gene>
<evidence type="ECO:0008006" key="3">
    <source>
        <dbReference type="Google" id="ProtNLM"/>
    </source>
</evidence>
<reference evidence="1" key="1">
    <citation type="submission" date="2020-11" db="EMBL/GenBank/DDBJ databases">
        <authorList>
            <consortium name="DOE Joint Genome Institute"/>
            <person name="Ahrendt S."/>
            <person name="Riley R."/>
            <person name="Andreopoulos W."/>
            <person name="Labutti K."/>
            <person name="Pangilinan J."/>
            <person name="Ruiz-Duenas F.J."/>
            <person name="Barrasa J.M."/>
            <person name="Sanchez-Garcia M."/>
            <person name="Camarero S."/>
            <person name="Miyauchi S."/>
            <person name="Serrano A."/>
            <person name="Linde D."/>
            <person name="Babiker R."/>
            <person name="Drula E."/>
            <person name="Ayuso-Fernandez I."/>
            <person name="Pacheco R."/>
            <person name="Padilla G."/>
            <person name="Ferreira P."/>
            <person name="Barriuso J."/>
            <person name="Kellner H."/>
            <person name="Castanera R."/>
            <person name="Alfaro M."/>
            <person name="Ramirez L."/>
            <person name="Pisabarro A.G."/>
            <person name="Kuo A."/>
            <person name="Tritt A."/>
            <person name="Lipzen A."/>
            <person name="He G."/>
            <person name="Yan M."/>
            <person name="Ng V."/>
            <person name="Cullen D."/>
            <person name="Martin F."/>
            <person name="Rosso M.-N."/>
            <person name="Henrissat B."/>
            <person name="Hibbett D."/>
            <person name="Martinez A.T."/>
            <person name="Grigoriev I.V."/>
        </authorList>
    </citation>
    <scope>NUCLEOTIDE SEQUENCE</scope>
    <source>
        <strain evidence="1">CBS 506.95</strain>
    </source>
</reference>
<dbReference type="AlphaFoldDB" id="A0A9P6E962"/>
<dbReference type="EMBL" id="MU157894">
    <property type="protein sequence ID" value="KAF9524742.1"/>
    <property type="molecule type" value="Genomic_DNA"/>
</dbReference>
<evidence type="ECO:0000313" key="2">
    <source>
        <dbReference type="Proteomes" id="UP000807306"/>
    </source>
</evidence>
<protein>
    <recommendedName>
        <fullName evidence="3">F-box domain-containing protein</fullName>
    </recommendedName>
</protein>
<organism evidence="1 2">
    <name type="scientific">Crepidotus variabilis</name>
    <dbReference type="NCBI Taxonomy" id="179855"/>
    <lineage>
        <taxon>Eukaryota</taxon>
        <taxon>Fungi</taxon>
        <taxon>Dikarya</taxon>
        <taxon>Basidiomycota</taxon>
        <taxon>Agaricomycotina</taxon>
        <taxon>Agaricomycetes</taxon>
        <taxon>Agaricomycetidae</taxon>
        <taxon>Agaricales</taxon>
        <taxon>Agaricineae</taxon>
        <taxon>Crepidotaceae</taxon>
        <taxon>Crepidotus</taxon>
    </lineage>
</organism>
<dbReference type="Proteomes" id="UP000807306">
    <property type="component" value="Unassembled WGS sequence"/>
</dbReference>
<sequence length="436" mass="49505">MSSSPLVNLSDEMRLAITNLLASEKQNDLLNLSSTCRSYRAFLSPNIFTKVILRNDNESGLAMQRFLRSENKTYAKELHYKGVAAIPPDHINMVDVDAEEQLDEPDTVFSGPTREVLRDLEQFPNLERLIVEFPWTEEDLQTGFYHFEEEEEEAQVVEREGKHAWRAIMARTYAAIGENKNFSTVKSLELRGVVAKAVSSWWTTDFQIFLGSLRDFKLSVVPMENGAGWCQSTNEGYLDFLSNLGDDLTSHLYNVETLFIAGNDKGPIGCQGDGHVPCSLGVEDLPKLRLLHLKYFFLDPPLIEFIESHIETLEAIILDECFGTGDTTLAENGYDWKEVFDRITTTKPKRLTRFDLTWEHIELSWDDTLEGYQDSDEVRAGKAMLESGRRAFAYGHLDSKYGALFQDDEANIEKLLNGEDFKAYCALMNIVKANAT</sequence>
<name>A0A9P6E962_9AGAR</name>
<evidence type="ECO:0000313" key="1">
    <source>
        <dbReference type="EMBL" id="KAF9524742.1"/>
    </source>
</evidence>
<keyword evidence="2" id="KW-1185">Reference proteome</keyword>